<evidence type="ECO:0000256" key="1">
    <source>
        <dbReference type="SAM" id="MobiDB-lite"/>
    </source>
</evidence>
<dbReference type="Gene3D" id="3.40.525.10">
    <property type="entry name" value="CRAL-TRIO lipid binding domain"/>
    <property type="match status" value="1"/>
</dbReference>
<dbReference type="AlphaFoldDB" id="A0A445EQB1"/>
<proteinExistence type="predicted"/>
<dbReference type="PANTHER" id="PTHR47556:SF1">
    <property type="entry name" value="SEC14P-LIKE PHOSPHATIDYLINOSITOL TRANSFER FAMILY PROTEIN"/>
    <property type="match status" value="1"/>
</dbReference>
<dbReference type="SMART" id="SM00516">
    <property type="entry name" value="SEC14"/>
    <property type="match status" value="1"/>
</dbReference>
<comment type="caution">
    <text evidence="3">The sequence shown here is derived from an EMBL/GenBank/DDBJ whole genome shotgun (WGS) entry which is preliminary data.</text>
</comment>
<keyword evidence="4" id="KW-1185">Reference proteome</keyword>
<dbReference type="CDD" id="cd00170">
    <property type="entry name" value="SEC14"/>
    <property type="match status" value="1"/>
</dbReference>
<accession>A0A445EQB1</accession>
<dbReference type="Proteomes" id="UP000289738">
    <property type="component" value="Chromosome A01"/>
</dbReference>
<feature type="region of interest" description="Disordered" evidence="1">
    <location>
        <begin position="39"/>
        <end position="61"/>
    </location>
</feature>
<dbReference type="STRING" id="3818.A0A445EQB1"/>
<feature type="domain" description="CRAL-TRIO" evidence="2">
    <location>
        <begin position="208"/>
        <end position="359"/>
    </location>
</feature>
<dbReference type="PANTHER" id="PTHR47556">
    <property type="entry name" value="SEC14P-LIKE PHOSPHATIDYLINOSITOL TRANSFER FAMILY PROTEIN"/>
    <property type="match status" value="1"/>
</dbReference>
<dbReference type="EMBL" id="SDMP01000001">
    <property type="protein sequence ID" value="RYR77571.1"/>
    <property type="molecule type" value="Genomic_DNA"/>
</dbReference>
<dbReference type="PROSITE" id="PS50191">
    <property type="entry name" value="CRAL_TRIO"/>
    <property type="match status" value="1"/>
</dbReference>
<organism evidence="3 4">
    <name type="scientific">Arachis hypogaea</name>
    <name type="common">Peanut</name>
    <dbReference type="NCBI Taxonomy" id="3818"/>
    <lineage>
        <taxon>Eukaryota</taxon>
        <taxon>Viridiplantae</taxon>
        <taxon>Streptophyta</taxon>
        <taxon>Embryophyta</taxon>
        <taxon>Tracheophyta</taxon>
        <taxon>Spermatophyta</taxon>
        <taxon>Magnoliopsida</taxon>
        <taxon>eudicotyledons</taxon>
        <taxon>Gunneridae</taxon>
        <taxon>Pentapetalae</taxon>
        <taxon>rosids</taxon>
        <taxon>fabids</taxon>
        <taxon>Fabales</taxon>
        <taxon>Fabaceae</taxon>
        <taxon>Papilionoideae</taxon>
        <taxon>50 kb inversion clade</taxon>
        <taxon>dalbergioids sensu lato</taxon>
        <taxon>Dalbergieae</taxon>
        <taxon>Pterocarpus clade</taxon>
        <taxon>Arachis</taxon>
    </lineage>
</organism>
<evidence type="ECO:0000259" key="2">
    <source>
        <dbReference type="PROSITE" id="PS50191"/>
    </source>
</evidence>
<protein>
    <recommendedName>
        <fullName evidence="2">CRAL-TRIO domain-containing protein</fullName>
    </recommendedName>
</protein>
<gene>
    <name evidence="3" type="ORF">Ahy_A01g002096</name>
</gene>
<dbReference type="Pfam" id="PF00650">
    <property type="entry name" value="CRAL_TRIO"/>
    <property type="match status" value="1"/>
</dbReference>
<dbReference type="InterPro" id="IPR036273">
    <property type="entry name" value="CRAL/TRIO_N_dom_sf"/>
</dbReference>
<dbReference type="SUPFAM" id="SSF52087">
    <property type="entry name" value="CRAL/TRIO domain"/>
    <property type="match status" value="1"/>
</dbReference>
<name>A0A445EQB1_ARAHY</name>
<reference evidence="3 4" key="1">
    <citation type="submission" date="2019-01" db="EMBL/GenBank/DDBJ databases">
        <title>Sequencing of cultivated peanut Arachis hypogaea provides insights into genome evolution and oil improvement.</title>
        <authorList>
            <person name="Chen X."/>
        </authorList>
    </citation>
    <scope>NUCLEOTIDE SEQUENCE [LARGE SCALE GENOMIC DNA]</scope>
    <source>
        <strain evidence="4">cv. Fuhuasheng</strain>
        <tissue evidence="3">Leaves</tissue>
    </source>
</reference>
<evidence type="ECO:0000313" key="4">
    <source>
        <dbReference type="Proteomes" id="UP000289738"/>
    </source>
</evidence>
<dbReference type="InterPro" id="IPR001251">
    <property type="entry name" value="CRAL-TRIO_dom"/>
</dbReference>
<sequence>MPFSSPFQPRRLHRSAVGLTVAAWFVVVVRQSSWSAVLEGPPVPRTPASPGSAPRSSVRRVRRQLPVDRRQLASVRRQLPVVRRSPSNLWSLHSPKNVGATSLPSHDSSSSLFRRWVKASCNNQSSSFFQSHRYAALTFHSTWILMMKEKLEKEHYSLPVGKNGRDDEDMILWFLKDRKFYVKEAVKKLTKAIKWRKDFNVAELTEEAVKDVAQTGKAYVHDFLDIYGRPVLMVVASKHFPEAQDPKDDERLCVFLVEKALSMLPTGKEQMVVIVDLRGFGTENADLKYLTFLFDVFYYYYPKRLGEVLFVDAPFVFKPIWQIAKPLLKSYASLVRFCSAEEVRKEYFTDKNLPPNFRD</sequence>
<evidence type="ECO:0000313" key="3">
    <source>
        <dbReference type="EMBL" id="RYR77571.1"/>
    </source>
</evidence>
<dbReference type="InterPro" id="IPR036865">
    <property type="entry name" value="CRAL-TRIO_dom_sf"/>
</dbReference>
<dbReference type="SUPFAM" id="SSF46938">
    <property type="entry name" value="CRAL/TRIO N-terminal domain"/>
    <property type="match status" value="1"/>
</dbReference>